<reference evidence="2" key="1">
    <citation type="journal article" date="2019" name="Nat. Commun.">
        <title>Expansion of phycobilisome linker gene families in mesophilic red algae.</title>
        <authorList>
            <person name="Lee J."/>
            <person name="Kim D."/>
            <person name="Bhattacharya D."/>
            <person name="Yoon H.S."/>
        </authorList>
    </citation>
    <scope>NUCLEOTIDE SEQUENCE [LARGE SCALE GENOMIC DNA]</scope>
    <source>
        <strain evidence="2">CCMP 1328</strain>
    </source>
</reference>
<evidence type="ECO:0000313" key="1">
    <source>
        <dbReference type="EMBL" id="KAA8492665.1"/>
    </source>
</evidence>
<accession>A0A5J4YNA5</accession>
<dbReference type="EMBL" id="VRMN01000009">
    <property type="protein sequence ID" value="KAA8492665.1"/>
    <property type="molecule type" value="Genomic_DNA"/>
</dbReference>
<dbReference type="AlphaFoldDB" id="A0A5J4YNA5"/>
<dbReference type="OrthoDB" id="523511at2759"/>
<protein>
    <submittedName>
        <fullName evidence="1">Uncharacterized protein</fullName>
    </submittedName>
</protein>
<evidence type="ECO:0000313" key="2">
    <source>
        <dbReference type="Proteomes" id="UP000324585"/>
    </source>
</evidence>
<gene>
    <name evidence="1" type="ORF">FVE85_8172</name>
</gene>
<keyword evidence="2" id="KW-1185">Reference proteome</keyword>
<dbReference type="Proteomes" id="UP000324585">
    <property type="component" value="Unassembled WGS sequence"/>
</dbReference>
<proteinExistence type="predicted"/>
<sequence>MLGADWSLADGVEKHVCRAVGLALVRARSRPRPAMRPSKRALAMGMSAPPPVPPPAPQVQQQPPGMIPRDELGAKVQAWSGQLFTGQRRDPVQGLVEACVEQQMERDGVLGANAPRRQTASWDAQSAYGDWKVVSAPHLAQVSRAGVVVGPVYYKLLPGQRIESVAHVRSQWLRIDTWLGAAGTYAGSSEMRKSGSGAQPTNLVGFSTVDFTEFWLGDSADASPPSRQPSPLTFSTRAVNAMGRALFFKPLSEYPVEFLDLDAGIVKFEFPALGVRILAARLPQP</sequence>
<name>A0A5J4YNA5_PORPP</name>
<comment type="caution">
    <text evidence="1">The sequence shown here is derived from an EMBL/GenBank/DDBJ whole genome shotgun (WGS) entry which is preliminary data.</text>
</comment>
<organism evidence="1 2">
    <name type="scientific">Porphyridium purpureum</name>
    <name type="common">Red alga</name>
    <name type="synonym">Porphyridium cruentum</name>
    <dbReference type="NCBI Taxonomy" id="35688"/>
    <lineage>
        <taxon>Eukaryota</taxon>
        <taxon>Rhodophyta</taxon>
        <taxon>Bangiophyceae</taxon>
        <taxon>Porphyridiales</taxon>
        <taxon>Porphyridiaceae</taxon>
        <taxon>Porphyridium</taxon>
    </lineage>
</organism>